<gene>
    <name evidence="3" type="ORF">FBUS_03841</name>
</gene>
<evidence type="ECO:0000313" key="4">
    <source>
        <dbReference type="Proteomes" id="UP000728185"/>
    </source>
</evidence>
<protein>
    <recommendedName>
        <fullName evidence="2">VWA N-terminal domain-containing protein</fullName>
    </recommendedName>
</protein>
<evidence type="ECO:0000259" key="2">
    <source>
        <dbReference type="Pfam" id="PF08399"/>
    </source>
</evidence>
<evidence type="ECO:0000313" key="3">
    <source>
        <dbReference type="EMBL" id="KAA0196053.1"/>
    </source>
</evidence>
<dbReference type="AlphaFoldDB" id="A0A8E0VNS8"/>
<dbReference type="OrthoDB" id="10054666at2759"/>
<comment type="caution">
    <text evidence="3">The sequence shown here is derived from an EMBL/GenBank/DDBJ whole genome shotgun (WGS) entry which is preliminary data.</text>
</comment>
<organism evidence="3 4">
    <name type="scientific">Fasciolopsis buskii</name>
    <dbReference type="NCBI Taxonomy" id="27845"/>
    <lineage>
        <taxon>Eukaryota</taxon>
        <taxon>Metazoa</taxon>
        <taxon>Spiralia</taxon>
        <taxon>Lophotrochozoa</taxon>
        <taxon>Platyhelminthes</taxon>
        <taxon>Trematoda</taxon>
        <taxon>Digenea</taxon>
        <taxon>Plagiorchiida</taxon>
        <taxon>Echinostomata</taxon>
        <taxon>Echinostomatoidea</taxon>
        <taxon>Fasciolidae</taxon>
        <taxon>Fasciolopsis</taxon>
    </lineage>
</organism>
<dbReference type="Proteomes" id="UP000728185">
    <property type="component" value="Unassembled WGS sequence"/>
</dbReference>
<dbReference type="EMBL" id="LUCM01003270">
    <property type="protein sequence ID" value="KAA0196053.1"/>
    <property type="molecule type" value="Genomic_DNA"/>
</dbReference>
<reference evidence="3" key="1">
    <citation type="submission" date="2019-05" db="EMBL/GenBank/DDBJ databases">
        <title>Annotation for the trematode Fasciolopsis buski.</title>
        <authorList>
            <person name="Choi Y.-J."/>
        </authorList>
    </citation>
    <scope>NUCLEOTIDE SEQUENCE</scope>
    <source>
        <strain evidence="3">HT</strain>
        <tissue evidence="3">Whole worm</tissue>
    </source>
</reference>
<feature type="signal peptide" evidence="1">
    <location>
        <begin position="1"/>
        <end position="22"/>
    </location>
</feature>
<feature type="chain" id="PRO_5034424577" description="VWA N-terminal domain-containing protein" evidence="1">
    <location>
        <begin position="23"/>
        <end position="179"/>
    </location>
</feature>
<accession>A0A8E0VNS8</accession>
<keyword evidence="1" id="KW-0732">Signal</keyword>
<dbReference type="Pfam" id="PF08399">
    <property type="entry name" value="VWA_N"/>
    <property type="match status" value="1"/>
</dbReference>
<proteinExistence type="predicted"/>
<name>A0A8E0VNS8_9TREM</name>
<dbReference type="InterPro" id="IPR013608">
    <property type="entry name" value="VWA_N"/>
</dbReference>
<feature type="domain" description="VWA N-terminal" evidence="2">
    <location>
        <begin position="106"/>
        <end position="179"/>
    </location>
</feature>
<sequence>MAMFLRLIAVALIISCPRTSRCQQLVGEYTRNFRDTIEQLYAYSTKTSEFSAIYRSLLESAGARFESFDATSELHSYAKKFGEIIETMKQALQADNVTYIDLRQLKLNDLRLTAVEQYPFKVLKGRSGVHVPVEVYGGDQLVFHTLKWTGNLDYIFNQSRGLNFIYFASISGIMRVYPG</sequence>
<keyword evidence="4" id="KW-1185">Reference proteome</keyword>
<evidence type="ECO:0000256" key="1">
    <source>
        <dbReference type="SAM" id="SignalP"/>
    </source>
</evidence>